<dbReference type="SUPFAM" id="SSF118215">
    <property type="entry name" value="Proton glutamate symport protein"/>
    <property type="match status" value="1"/>
</dbReference>
<reference evidence="9" key="1">
    <citation type="submission" date="2023-03" db="EMBL/GenBank/DDBJ databases">
        <title>Andean soil-derived lignocellulolytic bacterial consortium as a source of novel taxa and putative plastic-active enzymes.</title>
        <authorList>
            <person name="Diaz-Garcia L."/>
            <person name="Chuvochina M."/>
            <person name="Feuerriegel G."/>
            <person name="Bunk B."/>
            <person name="Sproer C."/>
            <person name="Streit W.R."/>
            <person name="Rodriguez L.M."/>
            <person name="Overmann J."/>
            <person name="Jimenez D.J."/>
        </authorList>
    </citation>
    <scope>NUCLEOTIDE SEQUENCE</scope>
    <source>
        <strain evidence="9">MAG 833</strain>
    </source>
</reference>
<dbReference type="AlphaFoldDB" id="A0AAJ6BKL6"/>
<feature type="transmembrane region" description="Helical" evidence="8">
    <location>
        <begin position="207"/>
        <end position="233"/>
    </location>
</feature>
<dbReference type="PRINTS" id="PR00173">
    <property type="entry name" value="EDTRNSPORT"/>
</dbReference>
<evidence type="ECO:0000256" key="7">
    <source>
        <dbReference type="SAM" id="MobiDB-lite"/>
    </source>
</evidence>
<evidence type="ECO:0000256" key="2">
    <source>
        <dbReference type="ARBA" id="ARBA00022448"/>
    </source>
</evidence>
<feature type="transmembrane region" description="Helical" evidence="8">
    <location>
        <begin position="12"/>
        <end position="33"/>
    </location>
</feature>
<feature type="transmembrane region" description="Helical" evidence="8">
    <location>
        <begin position="90"/>
        <end position="112"/>
    </location>
</feature>
<evidence type="ECO:0000256" key="6">
    <source>
        <dbReference type="ARBA" id="ARBA00023136"/>
    </source>
</evidence>
<evidence type="ECO:0000313" key="10">
    <source>
        <dbReference type="Proteomes" id="UP001213664"/>
    </source>
</evidence>
<dbReference type="GO" id="GO:0006835">
    <property type="term" value="P:dicarboxylic acid transport"/>
    <property type="evidence" value="ECO:0007669"/>
    <property type="project" value="TreeGrafter"/>
</dbReference>
<dbReference type="GO" id="GO:0015293">
    <property type="term" value="F:symporter activity"/>
    <property type="evidence" value="ECO:0007669"/>
    <property type="project" value="UniProtKB-KW"/>
</dbReference>
<evidence type="ECO:0000256" key="5">
    <source>
        <dbReference type="ARBA" id="ARBA00022989"/>
    </source>
</evidence>
<protein>
    <submittedName>
        <fullName evidence="9">Dicarboxylate/amino acid:cation symporter</fullName>
    </submittedName>
</protein>
<name>A0AAJ6BKL6_9CAUL</name>
<feature type="transmembrane region" description="Helical" evidence="8">
    <location>
        <begin position="53"/>
        <end position="78"/>
    </location>
</feature>
<feature type="transmembrane region" description="Helical" evidence="8">
    <location>
        <begin position="168"/>
        <end position="186"/>
    </location>
</feature>
<dbReference type="GO" id="GO:0005886">
    <property type="term" value="C:plasma membrane"/>
    <property type="evidence" value="ECO:0007669"/>
    <property type="project" value="UniProtKB-SubCell"/>
</dbReference>
<dbReference type="EMBL" id="CP119326">
    <property type="protein sequence ID" value="WEK39382.1"/>
    <property type="molecule type" value="Genomic_DNA"/>
</dbReference>
<dbReference type="Proteomes" id="UP001213664">
    <property type="component" value="Chromosome"/>
</dbReference>
<proteinExistence type="predicted"/>
<keyword evidence="3" id="KW-1003">Cell membrane</keyword>
<keyword evidence="4 8" id="KW-0812">Transmembrane</keyword>
<keyword evidence="6 8" id="KW-0472">Membrane</keyword>
<feature type="region of interest" description="Disordered" evidence="7">
    <location>
        <begin position="423"/>
        <end position="452"/>
    </location>
</feature>
<evidence type="ECO:0000313" key="9">
    <source>
        <dbReference type="EMBL" id="WEK39382.1"/>
    </source>
</evidence>
<dbReference type="InterPro" id="IPR036458">
    <property type="entry name" value="Na:dicarbo_symporter_sf"/>
</dbReference>
<feature type="transmembrane region" description="Helical" evidence="8">
    <location>
        <begin position="354"/>
        <end position="383"/>
    </location>
</feature>
<dbReference type="Pfam" id="PF00375">
    <property type="entry name" value="SDF"/>
    <property type="match status" value="1"/>
</dbReference>
<dbReference type="PANTHER" id="PTHR42865:SF7">
    <property type="entry name" value="PROTON_GLUTAMATE-ASPARTATE SYMPORTER"/>
    <property type="match status" value="1"/>
</dbReference>
<gene>
    <name evidence="9" type="ORF">P0Y50_12655</name>
</gene>
<evidence type="ECO:0000256" key="3">
    <source>
        <dbReference type="ARBA" id="ARBA00022475"/>
    </source>
</evidence>
<keyword evidence="5 8" id="KW-1133">Transmembrane helix</keyword>
<dbReference type="InterPro" id="IPR001991">
    <property type="entry name" value="Na-dicarboxylate_symporter"/>
</dbReference>
<accession>A0AAJ6BKL6</accession>
<sequence length="452" mass="47381">MTETKRGLALHWLMLIGFSVGLVGGLLVNLAVGADTAWVVWLTDNVTGPIGQIFLRLLFMMVIPLLFSALVVGVAEMGDLSALGRAGIKTLLLTIVVSSIAVVIGLVMVNVFQPGRGVDPAVAQQLLAQGKDGAASIVQTGRDSSIQLGDFFLDLVPSNAITAAADNAILPLMIFALFFGIGLVMAKSPATDRLQEVIQGIFEVSMTLINLFIKLAPLAIACLMFNLAALFGWDLLVRLAAFVGVAVGAMAIHMFVVYPLVIWLLAGRSPIAFFKGVREPMVVAFSTASSNASLPVSLKAAEEQLKLPRKIARFVLTVGATANQNGTALFEGVTVLFLAQFFGVDLSITQQVVVMLVCILGGVGTAGVPAGSLPVVAMILVMVKVPPEGIGLILGVDRFLDMCRTTLNVTGDLVLATVVSRGEKDDGPAAPDPVVSEELPGTARRGLKHGTA</sequence>
<keyword evidence="2" id="KW-0813">Transport</keyword>
<evidence type="ECO:0000256" key="4">
    <source>
        <dbReference type="ARBA" id="ARBA00022692"/>
    </source>
</evidence>
<evidence type="ECO:0000256" key="1">
    <source>
        <dbReference type="ARBA" id="ARBA00004651"/>
    </source>
</evidence>
<feature type="transmembrane region" description="Helical" evidence="8">
    <location>
        <begin position="239"/>
        <end position="266"/>
    </location>
</feature>
<dbReference type="PANTHER" id="PTHR42865">
    <property type="entry name" value="PROTON/GLUTAMATE-ASPARTATE SYMPORTER"/>
    <property type="match status" value="1"/>
</dbReference>
<evidence type="ECO:0000256" key="8">
    <source>
        <dbReference type="SAM" id="Phobius"/>
    </source>
</evidence>
<comment type="subcellular location">
    <subcellularLocation>
        <location evidence="1">Cell membrane</location>
        <topology evidence="1">Multi-pass membrane protein</topology>
    </subcellularLocation>
</comment>
<organism evidence="9 10">
    <name type="scientific">Candidatus Brevundimonas colombiensis</name>
    <dbReference type="NCBI Taxonomy" id="3121376"/>
    <lineage>
        <taxon>Bacteria</taxon>
        <taxon>Pseudomonadati</taxon>
        <taxon>Pseudomonadota</taxon>
        <taxon>Alphaproteobacteria</taxon>
        <taxon>Caulobacterales</taxon>
        <taxon>Caulobacteraceae</taxon>
        <taxon>Brevundimonas</taxon>
    </lineage>
</organism>
<dbReference type="Gene3D" id="1.10.3860.10">
    <property type="entry name" value="Sodium:dicarboxylate symporter"/>
    <property type="match status" value="1"/>
</dbReference>